<dbReference type="Gene3D" id="3.20.20.140">
    <property type="entry name" value="Metal-dependent hydrolases"/>
    <property type="match status" value="1"/>
</dbReference>
<keyword evidence="1" id="KW-0665">Pyrimidine biosynthesis</keyword>
<evidence type="ECO:0000259" key="2">
    <source>
        <dbReference type="Pfam" id="PF01979"/>
    </source>
</evidence>
<dbReference type="NCBIfam" id="TIGR00857">
    <property type="entry name" value="pyrC_multi"/>
    <property type="match status" value="1"/>
</dbReference>
<dbReference type="EMBL" id="FNAH01000006">
    <property type="protein sequence ID" value="SDE38171.1"/>
    <property type="molecule type" value="Genomic_DNA"/>
</dbReference>
<dbReference type="GO" id="GO:0004038">
    <property type="term" value="F:allantoinase activity"/>
    <property type="evidence" value="ECO:0007669"/>
    <property type="project" value="TreeGrafter"/>
</dbReference>
<dbReference type="SUPFAM" id="SSF51338">
    <property type="entry name" value="Composite domain of metallo-dependent hydrolases"/>
    <property type="match status" value="1"/>
</dbReference>
<protein>
    <submittedName>
        <fullName evidence="4">Dihydroorotase</fullName>
    </submittedName>
</protein>
<accession>A0A1G7CFY3</accession>
<dbReference type="OrthoDB" id="9803027at2"/>
<dbReference type="GO" id="GO:0006145">
    <property type="term" value="P:purine nucleobase catabolic process"/>
    <property type="evidence" value="ECO:0007669"/>
    <property type="project" value="TreeGrafter"/>
</dbReference>
<proteinExistence type="predicted"/>
<dbReference type="Proteomes" id="UP000199344">
    <property type="component" value="Unassembled WGS sequence"/>
</dbReference>
<dbReference type="InterPro" id="IPR024403">
    <property type="entry name" value="DHOase_cat"/>
</dbReference>
<dbReference type="InterPro" id="IPR006680">
    <property type="entry name" value="Amidohydro-rel"/>
</dbReference>
<dbReference type="GO" id="GO:0046872">
    <property type="term" value="F:metal ion binding"/>
    <property type="evidence" value="ECO:0007669"/>
    <property type="project" value="InterPro"/>
</dbReference>
<dbReference type="STRING" id="591205.SAMN05421538_10684"/>
<dbReference type="PANTHER" id="PTHR43668:SF2">
    <property type="entry name" value="ALLANTOINASE"/>
    <property type="match status" value="1"/>
</dbReference>
<feature type="domain" description="Dihydroorotase catalytic" evidence="3">
    <location>
        <begin position="48"/>
        <end position="233"/>
    </location>
</feature>
<dbReference type="AlphaFoldDB" id="A0A1G7CFY3"/>
<gene>
    <name evidence="4" type="ORF">SAMN05421538_10684</name>
</gene>
<evidence type="ECO:0000313" key="4">
    <source>
        <dbReference type="EMBL" id="SDE38171.1"/>
    </source>
</evidence>
<dbReference type="GO" id="GO:0006221">
    <property type="term" value="P:pyrimidine nucleotide biosynthetic process"/>
    <property type="evidence" value="ECO:0007669"/>
    <property type="project" value="UniProtKB-KW"/>
</dbReference>
<dbReference type="InterPro" id="IPR011059">
    <property type="entry name" value="Metal-dep_hydrolase_composite"/>
</dbReference>
<dbReference type="InterPro" id="IPR004722">
    <property type="entry name" value="DHOase"/>
</dbReference>
<dbReference type="Gene3D" id="2.30.40.10">
    <property type="entry name" value="Urease, subunit C, domain 1"/>
    <property type="match status" value="1"/>
</dbReference>
<dbReference type="CDD" id="cd01317">
    <property type="entry name" value="DHOase_IIa"/>
    <property type="match status" value="1"/>
</dbReference>
<dbReference type="SUPFAM" id="SSF51556">
    <property type="entry name" value="Metallo-dependent hydrolases"/>
    <property type="match status" value="1"/>
</dbReference>
<dbReference type="Pfam" id="PF01979">
    <property type="entry name" value="Amidohydro_1"/>
    <property type="match status" value="1"/>
</dbReference>
<dbReference type="PANTHER" id="PTHR43668">
    <property type="entry name" value="ALLANTOINASE"/>
    <property type="match status" value="1"/>
</dbReference>
<evidence type="ECO:0000259" key="3">
    <source>
        <dbReference type="Pfam" id="PF12890"/>
    </source>
</evidence>
<dbReference type="GO" id="GO:0004151">
    <property type="term" value="F:dihydroorotase activity"/>
    <property type="evidence" value="ECO:0007669"/>
    <property type="project" value="InterPro"/>
</dbReference>
<dbReference type="InterPro" id="IPR050138">
    <property type="entry name" value="DHOase/Allantoinase_Hydrolase"/>
</dbReference>
<reference evidence="4 5" key="1">
    <citation type="submission" date="2016-10" db="EMBL/GenBank/DDBJ databases">
        <authorList>
            <person name="de Groot N.N."/>
        </authorList>
    </citation>
    <scope>NUCLEOTIDE SEQUENCE [LARGE SCALE GENOMIC DNA]</scope>
    <source>
        <strain evidence="4 5">DSM 22220</strain>
    </source>
</reference>
<name>A0A1G7CFY3_9RHOB</name>
<dbReference type="Pfam" id="PF12890">
    <property type="entry name" value="DHOase"/>
    <property type="match status" value="1"/>
</dbReference>
<dbReference type="RefSeq" id="WP_090523745.1">
    <property type="nucleotide sequence ID" value="NZ_FNAH01000006.1"/>
</dbReference>
<dbReference type="InterPro" id="IPR032466">
    <property type="entry name" value="Metal_Hydrolase"/>
</dbReference>
<keyword evidence="5" id="KW-1185">Reference proteome</keyword>
<organism evidence="4 5">
    <name type="scientific">Paracoccus isoporae</name>
    <dbReference type="NCBI Taxonomy" id="591205"/>
    <lineage>
        <taxon>Bacteria</taxon>
        <taxon>Pseudomonadati</taxon>
        <taxon>Pseudomonadota</taxon>
        <taxon>Alphaproteobacteria</taxon>
        <taxon>Rhodobacterales</taxon>
        <taxon>Paracoccaceae</taxon>
        <taxon>Paracoccus</taxon>
    </lineage>
</organism>
<dbReference type="GO" id="GO:0005737">
    <property type="term" value="C:cytoplasm"/>
    <property type="evidence" value="ECO:0007669"/>
    <property type="project" value="TreeGrafter"/>
</dbReference>
<evidence type="ECO:0000256" key="1">
    <source>
        <dbReference type="ARBA" id="ARBA00022975"/>
    </source>
</evidence>
<sequence>MILHFDNARLIDPEAGSDMPGRLTVRDGRIIARDADSPEGAEIIDCAGRCLAPGIVDWGVKVGEPGERHKESYASAGRAAAAGGVTSMVIRPDTMPPVDSPESLDFVVKRAADAPVRVRHMSALTKAREGREMVEMAFLQDAGAVAFTDGVRVVSDTRVLTRCMTYARGLDALIVGHPQEPVLSRGAAATKGKFASLYGIPDVSPLAELMGLQRDLALVEMTRARYHADQITTAAALPPLRRARAAGMDVTAGISIHHLTLNEFDVGDYRTFFRFTPPLRAEDDRLAMVQAVADGEIDVIASFHTPQDEESKRLPFAEAAPGAVGLQTLLPAALRLYHQGGLTLPQLFRAMSFNPAQRLGLDEGRVAVGAPADLVLFDPDTPFIMDRFKLESKSKNTPFDEARMQGKVIGTWVGGARVFG</sequence>
<evidence type="ECO:0000313" key="5">
    <source>
        <dbReference type="Proteomes" id="UP000199344"/>
    </source>
</evidence>
<feature type="domain" description="Amidohydrolase-related" evidence="2">
    <location>
        <begin position="334"/>
        <end position="417"/>
    </location>
</feature>